<organism evidence="2 3">
    <name type="scientific">Tindallia magadiensis</name>
    <dbReference type="NCBI Taxonomy" id="69895"/>
    <lineage>
        <taxon>Bacteria</taxon>
        <taxon>Bacillati</taxon>
        <taxon>Bacillota</taxon>
        <taxon>Clostridia</taxon>
        <taxon>Peptostreptococcales</taxon>
        <taxon>Tindalliaceae</taxon>
        <taxon>Tindallia</taxon>
    </lineage>
</organism>
<feature type="transmembrane region" description="Helical" evidence="1">
    <location>
        <begin position="72"/>
        <end position="93"/>
    </location>
</feature>
<keyword evidence="1" id="KW-0812">Transmembrane</keyword>
<dbReference type="Proteomes" id="UP000199287">
    <property type="component" value="Unassembled WGS sequence"/>
</dbReference>
<proteinExistence type="predicted"/>
<evidence type="ECO:0000256" key="1">
    <source>
        <dbReference type="SAM" id="Phobius"/>
    </source>
</evidence>
<dbReference type="OrthoDB" id="357960at2"/>
<feature type="transmembrane region" description="Helical" evidence="1">
    <location>
        <begin position="100"/>
        <end position="117"/>
    </location>
</feature>
<dbReference type="EMBL" id="FOQA01000005">
    <property type="protein sequence ID" value="SFH98661.1"/>
    <property type="molecule type" value="Genomic_DNA"/>
</dbReference>
<evidence type="ECO:0000313" key="2">
    <source>
        <dbReference type="EMBL" id="SFH98661.1"/>
    </source>
</evidence>
<feature type="transmembrane region" description="Helical" evidence="1">
    <location>
        <begin position="205"/>
        <end position="223"/>
    </location>
</feature>
<keyword evidence="1" id="KW-1133">Transmembrane helix</keyword>
<accession>A0A1I3EIX3</accession>
<dbReference type="RefSeq" id="WP_093371880.1">
    <property type="nucleotide sequence ID" value="NZ_FOQA01000005.1"/>
</dbReference>
<dbReference type="PANTHER" id="PTHR43483">
    <property type="entry name" value="MEMBRANE TRANSPORTER PROTEIN HI_0806-RELATED"/>
    <property type="match status" value="1"/>
</dbReference>
<feature type="transmembrane region" description="Helical" evidence="1">
    <location>
        <begin position="38"/>
        <end position="60"/>
    </location>
</feature>
<keyword evidence="3" id="KW-1185">Reference proteome</keyword>
<protein>
    <submittedName>
        <fullName evidence="2">Uncharacterized membrane protein YfcA</fullName>
    </submittedName>
</protein>
<feature type="transmembrane region" description="Helical" evidence="1">
    <location>
        <begin position="129"/>
        <end position="147"/>
    </location>
</feature>
<feature type="transmembrane region" description="Helical" evidence="1">
    <location>
        <begin position="6"/>
        <end position="26"/>
    </location>
</feature>
<feature type="transmembrane region" description="Helical" evidence="1">
    <location>
        <begin position="261"/>
        <end position="282"/>
    </location>
</feature>
<dbReference type="AlphaFoldDB" id="A0A1I3EIX3"/>
<name>A0A1I3EIX3_9FIRM</name>
<sequence>MIITGFLAVLGVMTILYITKLGQSLYHYFEGLPSVHMLVIGFVTDFFDSLGIGSFAPTASWYRHTKMVNDRIIPGTMLVGHTLPVVTMAFIFIQRVEVDPLTLVFMILAAALGAHVGADIVSGLSETKVQFGMGFALIITAIIMILGTDAIQAMPASGDMIGLDGAKLIVAVVGNFVLGALMSLGVGLYAPCMALVYLLGMDQLAAFPIMMGSCAFLMPIGSIKFIKHGAFDSRAAVGLALGGVPAVVIAATFISELPMEILTWLVIGVISYTAFKMLRAALPKESF</sequence>
<gene>
    <name evidence="2" type="ORF">SAMN05192551_10516</name>
</gene>
<keyword evidence="1" id="KW-0472">Membrane</keyword>
<dbReference type="PANTHER" id="PTHR43483:SF3">
    <property type="entry name" value="MEMBRANE TRANSPORTER PROTEIN HI_0806-RELATED"/>
    <property type="match status" value="1"/>
</dbReference>
<dbReference type="STRING" id="69895.SAMN05192551_10516"/>
<evidence type="ECO:0000313" key="3">
    <source>
        <dbReference type="Proteomes" id="UP000199287"/>
    </source>
</evidence>
<reference evidence="3" key="1">
    <citation type="submission" date="2016-10" db="EMBL/GenBank/DDBJ databases">
        <authorList>
            <person name="Varghese N."/>
            <person name="Submissions S."/>
        </authorList>
    </citation>
    <scope>NUCLEOTIDE SEQUENCE [LARGE SCALE GENOMIC DNA]</scope>
    <source>
        <strain evidence="3">Z-7934</strain>
    </source>
</reference>
<feature type="transmembrane region" description="Helical" evidence="1">
    <location>
        <begin position="168"/>
        <end position="199"/>
    </location>
</feature>
<feature type="transmembrane region" description="Helical" evidence="1">
    <location>
        <begin position="235"/>
        <end position="255"/>
    </location>
</feature>